<feature type="transmembrane region" description="Helical" evidence="6">
    <location>
        <begin position="233"/>
        <end position="258"/>
    </location>
</feature>
<comment type="subcellular location">
    <subcellularLocation>
        <location evidence="1">Cell membrane</location>
        <topology evidence="1">Multi-pass membrane protein</topology>
    </subcellularLocation>
</comment>
<gene>
    <name evidence="7" type="ORF">SAMN05216447_102228</name>
</gene>
<evidence type="ECO:0000256" key="6">
    <source>
        <dbReference type="SAM" id="Phobius"/>
    </source>
</evidence>
<comment type="caution">
    <text evidence="7">The sequence shown here is derived from an EMBL/GenBank/DDBJ whole genome shotgun (WGS) entry which is preliminary data.</text>
</comment>
<reference evidence="7 8" key="1">
    <citation type="submission" date="2016-10" db="EMBL/GenBank/DDBJ databases">
        <authorList>
            <person name="Varghese N."/>
            <person name="Submissions S."/>
        </authorList>
    </citation>
    <scope>NUCLEOTIDE SEQUENCE [LARGE SCALE GENOMIC DNA]</scope>
    <source>
        <strain evidence="7 8">WCP15</strain>
    </source>
</reference>
<evidence type="ECO:0000256" key="5">
    <source>
        <dbReference type="ARBA" id="ARBA00023136"/>
    </source>
</evidence>
<dbReference type="InterPro" id="IPR001851">
    <property type="entry name" value="ABC_transp_permease"/>
</dbReference>
<protein>
    <submittedName>
        <fullName evidence="7">Simple sugar transport system permease protein</fullName>
    </submittedName>
</protein>
<evidence type="ECO:0000256" key="1">
    <source>
        <dbReference type="ARBA" id="ARBA00004651"/>
    </source>
</evidence>
<evidence type="ECO:0000313" key="8">
    <source>
        <dbReference type="Proteomes" id="UP000199135"/>
    </source>
</evidence>
<feature type="transmembrane region" description="Helical" evidence="6">
    <location>
        <begin position="93"/>
        <end position="114"/>
    </location>
</feature>
<keyword evidence="7" id="KW-0813">Transport</keyword>
<feature type="transmembrane region" description="Helical" evidence="6">
    <location>
        <begin position="37"/>
        <end position="57"/>
    </location>
</feature>
<feature type="transmembrane region" description="Helical" evidence="6">
    <location>
        <begin position="197"/>
        <end position="221"/>
    </location>
</feature>
<dbReference type="Pfam" id="PF02653">
    <property type="entry name" value="BPD_transp_2"/>
    <property type="match status" value="1"/>
</dbReference>
<evidence type="ECO:0000256" key="3">
    <source>
        <dbReference type="ARBA" id="ARBA00022692"/>
    </source>
</evidence>
<dbReference type="CDD" id="cd06580">
    <property type="entry name" value="TM_PBP1_transp_TpRbsC_like"/>
    <property type="match status" value="1"/>
</dbReference>
<dbReference type="PANTHER" id="PTHR43370">
    <property type="entry name" value="SUGAR ABC TRANSPORTER INTEGRAL MEMBRANE PROTEIN-RELATED"/>
    <property type="match status" value="1"/>
</dbReference>
<evidence type="ECO:0000313" key="7">
    <source>
        <dbReference type="EMBL" id="SEH44469.1"/>
    </source>
</evidence>
<feature type="transmembrane region" description="Helical" evidence="6">
    <location>
        <begin position="279"/>
        <end position="298"/>
    </location>
</feature>
<dbReference type="PANTHER" id="PTHR43370:SF2">
    <property type="entry name" value="ABC TRANSPORTER PERMEASE PROTEIN"/>
    <property type="match status" value="1"/>
</dbReference>
<sequence length="311" mass="32868">MDGFITALPTILKAMTMGAVPILLAALGEVFSERAGLVNIGLEGIMAVGAFVGFAVAKMSGNIWLGVLVGMLAGVLVNMIYAFCTVTLCADQVVTGMAINVLAPAIALFGYNLFVGSNPANATGEQMASLAIPGLSQIPFLGDALFNQTLLAYLAFILVPVVRYFFHHFRVGLSFRSVGENPHAAETLGINVVRTKYVACIVCGALAAAGGAFLTLCYTPIYTDGIVMGRGFIALATVIFGRWTAVGVLAASLLFGFFDGLNVALQAQFQAAPVMFFKMIPYIFTIVALIIFGSKHAGPKANGQPYFREQR</sequence>
<keyword evidence="2" id="KW-1003">Cell membrane</keyword>
<feature type="transmembrane region" description="Helical" evidence="6">
    <location>
        <begin position="63"/>
        <end position="81"/>
    </location>
</feature>
<dbReference type="EMBL" id="FNWT01000002">
    <property type="protein sequence ID" value="SEH44469.1"/>
    <property type="molecule type" value="Genomic_DNA"/>
</dbReference>
<dbReference type="Proteomes" id="UP000199135">
    <property type="component" value="Unassembled WGS sequence"/>
</dbReference>
<name>A0A1H6I607_9ACTN</name>
<accession>A0A1H6I607</accession>
<evidence type="ECO:0000256" key="2">
    <source>
        <dbReference type="ARBA" id="ARBA00022475"/>
    </source>
</evidence>
<proteinExistence type="predicted"/>
<keyword evidence="5 6" id="KW-0472">Membrane</keyword>
<keyword evidence="7" id="KW-0762">Sugar transport</keyword>
<keyword evidence="3 6" id="KW-0812">Transmembrane</keyword>
<evidence type="ECO:0000256" key="4">
    <source>
        <dbReference type="ARBA" id="ARBA00022989"/>
    </source>
</evidence>
<keyword evidence="8" id="KW-1185">Reference proteome</keyword>
<dbReference type="RefSeq" id="WP_078687104.1">
    <property type="nucleotide sequence ID" value="NZ_FNWT01000002.1"/>
</dbReference>
<feature type="transmembrane region" description="Helical" evidence="6">
    <location>
        <begin position="6"/>
        <end position="25"/>
    </location>
</feature>
<feature type="transmembrane region" description="Helical" evidence="6">
    <location>
        <begin position="145"/>
        <end position="166"/>
    </location>
</feature>
<organism evidence="7 8">
    <name type="scientific">Parafannyhessea umbonata</name>
    <dbReference type="NCBI Taxonomy" id="604330"/>
    <lineage>
        <taxon>Bacteria</taxon>
        <taxon>Bacillati</taxon>
        <taxon>Actinomycetota</taxon>
        <taxon>Coriobacteriia</taxon>
        <taxon>Coriobacteriales</taxon>
        <taxon>Atopobiaceae</taxon>
        <taxon>Parafannyhessea</taxon>
    </lineage>
</organism>
<keyword evidence="4 6" id="KW-1133">Transmembrane helix</keyword>